<dbReference type="PROSITE" id="PS00028">
    <property type="entry name" value="ZINC_FINGER_C2H2_1"/>
    <property type="match status" value="7"/>
</dbReference>
<evidence type="ECO:0000256" key="3">
    <source>
        <dbReference type="ARBA" id="ARBA00022692"/>
    </source>
</evidence>
<feature type="transmembrane region" description="Helical" evidence="12">
    <location>
        <begin position="602"/>
        <end position="623"/>
    </location>
</feature>
<dbReference type="FunFam" id="3.30.160.60:FF:000100">
    <property type="entry name" value="Zinc finger 45-like"/>
    <property type="match status" value="1"/>
</dbReference>
<feature type="transmembrane region" description="Helical" evidence="12">
    <location>
        <begin position="567"/>
        <end position="590"/>
    </location>
</feature>
<dbReference type="Pfam" id="PF16166">
    <property type="entry name" value="TIC20"/>
    <property type="match status" value="1"/>
</dbReference>
<keyword evidence="4" id="KW-0479">Metal-binding</keyword>
<dbReference type="Gene3D" id="3.30.160.60">
    <property type="entry name" value="Classic Zinc Finger"/>
    <property type="match status" value="4"/>
</dbReference>
<dbReference type="InterPro" id="IPR013087">
    <property type="entry name" value="Znf_C2H2_type"/>
</dbReference>
<dbReference type="OrthoDB" id="602284at2759"/>
<evidence type="ECO:0000256" key="6">
    <source>
        <dbReference type="ARBA" id="ARBA00022771"/>
    </source>
</evidence>
<evidence type="ECO:0000256" key="9">
    <source>
        <dbReference type="ARBA" id="ARBA00022989"/>
    </source>
</evidence>
<evidence type="ECO:0000256" key="10">
    <source>
        <dbReference type="ARBA" id="ARBA00023136"/>
    </source>
</evidence>
<comment type="caution">
    <text evidence="14">The sequence shown here is derived from an EMBL/GenBank/DDBJ whole genome shotgun (WGS) entry which is preliminary data.</text>
</comment>
<dbReference type="SMART" id="SM00355">
    <property type="entry name" value="ZnF_C2H2"/>
    <property type="match status" value="9"/>
</dbReference>
<evidence type="ECO:0000256" key="7">
    <source>
        <dbReference type="ARBA" id="ARBA00022780"/>
    </source>
</evidence>
<evidence type="ECO:0000256" key="5">
    <source>
        <dbReference type="ARBA" id="ARBA00022737"/>
    </source>
</evidence>
<dbReference type="GO" id="GO:0009706">
    <property type="term" value="C:chloroplast inner membrane"/>
    <property type="evidence" value="ECO:0007669"/>
    <property type="project" value="UniProtKB-SubCell"/>
</dbReference>
<keyword evidence="3 12" id="KW-0812">Transmembrane</keyword>
<keyword evidence="7" id="KW-1001">Plastid inner membrane</keyword>
<evidence type="ECO:0000256" key="8">
    <source>
        <dbReference type="ARBA" id="ARBA00022833"/>
    </source>
</evidence>
<dbReference type="NCBIfam" id="TIGR00994">
    <property type="entry name" value="3a0901s05TIC20"/>
    <property type="match status" value="1"/>
</dbReference>
<keyword evidence="5" id="KW-0677">Repeat</keyword>
<evidence type="ECO:0000259" key="13">
    <source>
        <dbReference type="PROSITE" id="PS50157"/>
    </source>
</evidence>
<reference evidence="14" key="1">
    <citation type="submission" date="2021-03" db="EMBL/GenBank/DDBJ databases">
        <authorList>
            <person name="Li Z."/>
            <person name="Yang C."/>
        </authorList>
    </citation>
    <scope>NUCLEOTIDE SEQUENCE</scope>
    <source>
        <strain evidence="14">Dzin_1.0</strain>
        <tissue evidence="14">Leaf</tissue>
    </source>
</reference>
<comment type="subcellular location">
    <subcellularLocation>
        <location evidence="1">Plastid</location>
        <location evidence="1">Chloroplast inner membrane</location>
        <topology evidence="1">Multi-pass membrane protein</topology>
    </subcellularLocation>
</comment>
<dbReference type="Pfam" id="PF00096">
    <property type="entry name" value="zf-C2H2"/>
    <property type="match status" value="4"/>
</dbReference>
<feature type="domain" description="C2H2-type" evidence="13">
    <location>
        <begin position="294"/>
        <end position="324"/>
    </location>
</feature>
<feature type="domain" description="C2H2-type" evidence="13">
    <location>
        <begin position="166"/>
        <end position="196"/>
    </location>
</feature>
<feature type="transmembrane region" description="Helical" evidence="12">
    <location>
        <begin position="629"/>
        <end position="650"/>
    </location>
</feature>
<keyword evidence="7" id="KW-0934">Plastid</keyword>
<keyword evidence="6 11" id="KW-0863">Zinc-finger</keyword>
<dbReference type="AlphaFoldDB" id="A0A9D5CMJ4"/>
<dbReference type="InterPro" id="IPR036236">
    <property type="entry name" value="Znf_C2H2_sf"/>
</dbReference>
<name>A0A9D5CMJ4_9LILI</name>
<dbReference type="EMBL" id="JAGGNH010000004">
    <property type="protein sequence ID" value="KAJ0974890.1"/>
    <property type="molecule type" value="Genomic_DNA"/>
</dbReference>
<dbReference type="PANTHER" id="PTHR33510">
    <property type="entry name" value="PROTEIN TIC 20-II, CHLOROPLASTIC"/>
    <property type="match status" value="1"/>
</dbReference>
<evidence type="ECO:0000256" key="1">
    <source>
        <dbReference type="ARBA" id="ARBA00004478"/>
    </source>
</evidence>
<keyword evidence="8" id="KW-0862">Zinc</keyword>
<gene>
    <name evidence="14" type="ORF">J5N97_016855</name>
</gene>
<dbReference type="Proteomes" id="UP001085076">
    <property type="component" value="Miscellaneous, Linkage group lg04"/>
</dbReference>
<feature type="domain" description="C2H2-type" evidence="13">
    <location>
        <begin position="204"/>
        <end position="233"/>
    </location>
</feature>
<protein>
    <recommendedName>
        <fullName evidence="13">C2H2-type domain-containing protein</fullName>
    </recommendedName>
</protein>
<accession>A0A9D5CMJ4</accession>
<evidence type="ECO:0000313" key="14">
    <source>
        <dbReference type="EMBL" id="KAJ0974890.1"/>
    </source>
</evidence>
<dbReference type="PANTHER" id="PTHR33510:SF9">
    <property type="entry name" value="HIT-TYPE ZINC FINGER FAMILY PROTEIN-RELATED"/>
    <property type="match status" value="1"/>
</dbReference>
<keyword evidence="10 12" id="KW-0472">Membrane</keyword>
<dbReference type="SUPFAM" id="SSF57667">
    <property type="entry name" value="beta-beta-alpha zinc fingers"/>
    <property type="match status" value="5"/>
</dbReference>
<feature type="domain" description="C2H2-type" evidence="13">
    <location>
        <begin position="84"/>
        <end position="107"/>
    </location>
</feature>
<reference evidence="14" key="2">
    <citation type="journal article" date="2022" name="Hortic Res">
        <title>The genome of Dioscorea zingiberensis sheds light on the biosynthesis, origin and evolution of the medicinally important diosgenin saponins.</title>
        <authorList>
            <person name="Li Y."/>
            <person name="Tan C."/>
            <person name="Li Z."/>
            <person name="Guo J."/>
            <person name="Li S."/>
            <person name="Chen X."/>
            <person name="Wang C."/>
            <person name="Dai X."/>
            <person name="Yang H."/>
            <person name="Song W."/>
            <person name="Hou L."/>
            <person name="Xu J."/>
            <person name="Tong Z."/>
            <person name="Xu A."/>
            <person name="Yuan X."/>
            <person name="Wang W."/>
            <person name="Yang Q."/>
            <person name="Chen L."/>
            <person name="Sun Z."/>
            <person name="Wang K."/>
            <person name="Pan B."/>
            <person name="Chen J."/>
            <person name="Bao Y."/>
            <person name="Liu F."/>
            <person name="Qi X."/>
            <person name="Gang D.R."/>
            <person name="Wen J."/>
            <person name="Li J."/>
        </authorList>
    </citation>
    <scope>NUCLEOTIDE SEQUENCE</scope>
    <source>
        <strain evidence="14">Dzin_1.0</strain>
    </source>
</reference>
<feature type="domain" description="C2H2-type" evidence="13">
    <location>
        <begin position="40"/>
        <end position="67"/>
    </location>
</feature>
<evidence type="ECO:0000256" key="12">
    <source>
        <dbReference type="SAM" id="Phobius"/>
    </source>
</evidence>
<sequence>MGAEAMDAERVTSSSALAVEEKAAMVGKTKVPLVRDIRRYYCEFCGLCRSKKALIRSHMLSHHQEEKGDEKIGGVEEASEKGRNTCEECGTSFRKPAYLKQHMHSHSLQLWVYGVKHWIPCRELQNAMRRLNGPRPFACPMDDCPCSYRRKDHLTRHLLKHEGKVFTCLSENCSRKFAFQGNMKRHVKEFHNDATTPNSCEKQHTCPEEGCGKIFKYASRLRKHEDTHVKPDYVEVVCGEPSCLKHFTNSECLKAHIESCHRHIKCDVCGTRQLKKNFKRHQRIHEGKGGTEKIKCTFEGCLYAFSNKSNLTKHLKAVHEGLRPFTCRVSGCRKKFPYKHVRDNHEKSGAHVYVQGDFVEADELFRSQPRGGWKRKCVSVESLHSGDQLAVRRRTLGSGRGFDMILNGCTTTFGTIAAKPEPCKSRNSSGLMYSCHQYSRTACQKFTSFSRSYPVNGLISSRVFSMPHLSSASSFLLSGEHGRLTNTIQMMPSHETSSPRGPMVTRASKDVPYSFRYPPMTKKPKWWWRTLACIPYLMPLHETWMYAETAYHLHPFLEDFEFLTYPFLEFLGRLPSWFLMAYFFVAYLGVVRKKEWPHFFRFHVVMGMLLEIALQVIGTISRWMPLAVYWGKLGMHFWTAMAFAYLFTVLECMRCALGGMYADIPFVCDAAYIQIPYD</sequence>
<evidence type="ECO:0000313" key="15">
    <source>
        <dbReference type="Proteomes" id="UP001085076"/>
    </source>
</evidence>
<dbReference type="GO" id="GO:0008270">
    <property type="term" value="F:zinc ion binding"/>
    <property type="evidence" value="ECO:0007669"/>
    <property type="project" value="UniProtKB-KW"/>
</dbReference>
<comment type="similarity">
    <text evidence="2">Belongs to the Tic20 family.</text>
</comment>
<proteinExistence type="inferred from homology"/>
<organism evidence="14 15">
    <name type="scientific">Dioscorea zingiberensis</name>
    <dbReference type="NCBI Taxonomy" id="325984"/>
    <lineage>
        <taxon>Eukaryota</taxon>
        <taxon>Viridiplantae</taxon>
        <taxon>Streptophyta</taxon>
        <taxon>Embryophyta</taxon>
        <taxon>Tracheophyta</taxon>
        <taxon>Spermatophyta</taxon>
        <taxon>Magnoliopsida</taxon>
        <taxon>Liliopsida</taxon>
        <taxon>Dioscoreales</taxon>
        <taxon>Dioscoreaceae</taxon>
        <taxon>Dioscorea</taxon>
    </lineage>
</organism>
<keyword evidence="15" id="KW-1185">Reference proteome</keyword>
<dbReference type="InterPro" id="IPR005691">
    <property type="entry name" value="Tic20"/>
</dbReference>
<evidence type="ECO:0000256" key="4">
    <source>
        <dbReference type="ARBA" id="ARBA00022723"/>
    </source>
</evidence>
<dbReference type="PROSITE" id="PS50157">
    <property type="entry name" value="ZINC_FINGER_C2H2_2"/>
    <property type="match status" value="6"/>
</dbReference>
<evidence type="ECO:0000256" key="2">
    <source>
        <dbReference type="ARBA" id="ARBA00009596"/>
    </source>
</evidence>
<evidence type="ECO:0000256" key="11">
    <source>
        <dbReference type="PROSITE-ProRule" id="PRU00042"/>
    </source>
</evidence>
<feature type="domain" description="C2H2-type" evidence="13">
    <location>
        <begin position="137"/>
        <end position="166"/>
    </location>
</feature>
<keyword evidence="9 12" id="KW-1133">Transmembrane helix</keyword>